<dbReference type="EC" id="2.1.1.193" evidence="3 12"/>
<dbReference type="InterPro" id="IPR029026">
    <property type="entry name" value="tRNA_m1G_MTases_N"/>
</dbReference>
<evidence type="ECO:0000256" key="12">
    <source>
        <dbReference type="PIRNR" id="PIRNR015601"/>
    </source>
</evidence>
<evidence type="ECO:0000313" key="15">
    <source>
        <dbReference type="EMBL" id="MEK0306597.1"/>
    </source>
</evidence>
<dbReference type="Gene3D" id="3.40.1280.10">
    <property type="match status" value="1"/>
</dbReference>
<evidence type="ECO:0000256" key="9">
    <source>
        <dbReference type="ARBA" id="ARBA00022691"/>
    </source>
</evidence>
<comment type="function">
    <text evidence="10 12">Specifically methylates the N3 position of the uracil ring of uridine 1498 (m3U1498) in 16S rRNA. Acts on the fully assembled 30S ribosomal subunit.</text>
</comment>
<name>A0ABU8ZMX7_9BIFI</name>
<evidence type="ECO:0000313" key="16">
    <source>
        <dbReference type="Proteomes" id="UP001373159"/>
    </source>
</evidence>
<dbReference type="Pfam" id="PF20260">
    <property type="entry name" value="PUA_4"/>
    <property type="match status" value="1"/>
</dbReference>
<evidence type="ECO:0000256" key="3">
    <source>
        <dbReference type="ARBA" id="ARBA00012328"/>
    </source>
</evidence>
<dbReference type="SUPFAM" id="SSF88697">
    <property type="entry name" value="PUA domain-like"/>
    <property type="match status" value="1"/>
</dbReference>
<evidence type="ECO:0000256" key="8">
    <source>
        <dbReference type="ARBA" id="ARBA00022679"/>
    </source>
</evidence>
<dbReference type="Pfam" id="PF04452">
    <property type="entry name" value="Methyltrans_RNA"/>
    <property type="match status" value="1"/>
</dbReference>
<evidence type="ECO:0000256" key="1">
    <source>
        <dbReference type="ARBA" id="ARBA00004496"/>
    </source>
</evidence>
<keyword evidence="7 12" id="KW-0489">Methyltransferase</keyword>
<evidence type="ECO:0000256" key="10">
    <source>
        <dbReference type="ARBA" id="ARBA00025699"/>
    </source>
</evidence>
<dbReference type="InterPro" id="IPR046886">
    <property type="entry name" value="RsmE_MTase_dom"/>
</dbReference>
<dbReference type="CDD" id="cd18084">
    <property type="entry name" value="RsmE-like"/>
    <property type="match status" value="1"/>
</dbReference>
<comment type="similarity">
    <text evidence="2 12">Belongs to the RNA methyltransferase RsmE family.</text>
</comment>
<protein>
    <recommendedName>
        <fullName evidence="4 12">Ribosomal RNA small subunit methyltransferase E</fullName>
        <ecNumber evidence="3 12">2.1.1.193</ecNumber>
    </recommendedName>
</protein>
<dbReference type="InterPro" id="IPR046887">
    <property type="entry name" value="RsmE_PUA-like"/>
</dbReference>
<dbReference type="Proteomes" id="UP001373159">
    <property type="component" value="Unassembled WGS sequence"/>
</dbReference>
<dbReference type="SUPFAM" id="SSF75217">
    <property type="entry name" value="alpha/beta knot"/>
    <property type="match status" value="1"/>
</dbReference>
<dbReference type="PANTHER" id="PTHR30027:SF3">
    <property type="entry name" value="16S RRNA (URACIL(1498)-N(3))-METHYLTRANSFERASE"/>
    <property type="match status" value="1"/>
</dbReference>
<dbReference type="NCBIfam" id="NF008693">
    <property type="entry name" value="PRK11713.2-3"/>
    <property type="match status" value="1"/>
</dbReference>
<dbReference type="InterPro" id="IPR029028">
    <property type="entry name" value="Alpha/beta_knot_MTases"/>
</dbReference>
<dbReference type="PIRSF" id="PIRSF015601">
    <property type="entry name" value="MTase_slr0722"/>
    <property type="match status" value="1"/>
</dbReference>
<evidence type="ECO:0000259" key="13">
    <source>
        <dbReference type="Pfam" id="PF04452"/>
    </source>
</evidence>
<evidence type="ECO:0000256" key="2">
    <source>
        <dbReference type="ARBA" id="ARBA00005528"/>
    </source>
</evidence>
<dbReference type="NCBIfam" id="TIGR00046">
    <property type="entry name" value="RsmE family RNA methyltransferase"/>
    <property type="match status" value="1"/>
</dbReference>
<evidence type="ECO:0000256" key="7">
    <source>
        <dbReference type="ARBA" id="ARBA00022603"/>
    </source>
</evidence>
<reference evidence="15 16" key="1">
    <citation type="submission" date="2024-02" db="EMBL/GenBank/DDBJ databases">
        <title>Bifidobacterium honeyensis sp. nov., isolated from the comb honey.</title>
        <authorList>
            <person name="Liu W."/>
            <person name="Li Y."/>
        </authorList>
    </citation>
    <scope>NUCLEOTIDE SEQUENCE [LARGE SCALE GENOMIC DNA]</scope>
    <source>
        <strain evidence="15 16">IMAU50988</strain>
    </source>
</reference>
<comment type="caution">
    <text evidence="15">The sequence shown here is derived from an EMBL/GenBank/DDBJ whole genome shotgun (WGS) entry which is preliminary data.</text>
</comment>
<comment type="subcellular location">
    <subcellularLocation>
        <location evidence="1 12">Cytoplasm</location>
    </subcellularLocation>
</comment>
<evidence type="ECO:0000256" key="11">
    <source>
        <dbReference type="ARBA" id="ARBA00047944"/>
    </source>
</evidence>
<gene>
    <name evidence="15" type="ORF">V8P97_03830</name>
</gene>
<evidence type="ECO:0000259" key="14">
    <source>
        <dbReference type="Pfam" id="PF20260"/>
    </source>
</evidence>
<keyword evidence="6 12" id="KW-0698">rRNA processing</keyword>
<proteinExistence type="inferred from homology"/>
<keyword evidence="5 12" id="KW-0963">Cytoplasm</keyword>
<accession>A0ABU8ZMX7</accession>
<feature type="domain" description="Ribosomal RNA small subunit methyltransferase E PUA-like" evidence="14">
    <location>
        <begin position="31"/>
        <end position="66"/>
    </location>
</feature>
<dbReference type="PANTHER" id="PTHR30027">
    <property type="entry name" value="RIBOSOMAL RNA SMALL SUBUNIT METHYLTRANSFERASE E"/>
    <property type="match status" value="1"/>
</dbReference>
<evidence type="ECO:0000256" key="4">
    <source>
        <dbReference type="ARBA" id="ARBA00013673"/>
    </source>
</evidence>
<keyword evidence="16" id="KW-1185">Reference proteome</keyword>
<comment type="catalytic activity">
    <reaction evidence="11 12">
        <text>uridine(1498) in 16S rRNA + S-adenosyl-L-methionine = N(3)-methyluridine(1498) in 16S rRNA + S-adenosyl-L-homocysteine + H(+)</text>
        <dbReference type="Rhea" id="RHEA:42920"/>
        <dbReference type="Rhea" id="RHEA-COMP:10283"/>
        <dbReference type="Rhea" id="RHEA-COMP:10284"/>
        <dbReference type="ChEBI" id="CHEBI:15378"/>
        <dbReference type="ChEBI" id="CHEBI:57856"/>
        <dbReference type="ChEBI" id="CHEBI:59789"/>
        <dbReference type="ChEBI" id="CHEBI:65315"/>
        <dbReference type="ChEBI" id="CHEBI:74502"/>
        <dbReference type="EC" id="2.1.1.193"/>
    </reaction>
</comment>
<evidence type="ECO:0000256" key="5">
    <source>
        <dbReference type="ARBA" id="ARBA00022490"/>
    </source>
</evidence>
<evidence type="ECO:0000256" key="6">
    <source>
        <dbReference type="ARBA" id="ARBA00022552"/>
    </source>
</evidence>
<keyword evidence="9 12" id="KW-0949">S-adenosyl-L-methionine</keyword>
<dbReference type="InterPro" id="IPR006700">
    <property type="entry name" value="RsmE"/>
</dbReference>
<dbReference type="EMBL" id="JBANBB010000001">
    <property type="protein sequence ID" value="MEK0306597.1"/>
    <property type="molecule type" value="Genomic_DNA"/>
</dbReference>
<keyword evidence="8 12" id="KW-0808">Transferase</keyword>
<dbReference type="RefSeq" id="WP_340469136.1">
    <property type="nucleotide sequence ID" value="NZ_JBANBB010000001.1"/>
</dbReference>
<dbReference type="GO" id="GO:0008168">
    <property type="term" value="F:methyltransferase activity"/>
    <property type="evidence" value="ECO:0007669"/>
    <property type="project" value="UniProtKB-KW"/>
</dbReference>
<sequence>MTAPLFLFDPAHDDTPLASDELHAGWRLSLPEHVRRHAIQVMRMAEGDRLRLSDGEGLLIQATIRDGASGLVEIDQVGRQAGPRVRLGLIQALAKGGRDESAIEAATQLGVDRVTPWQADRSIARWKAGRTDRRWEQVLVAATEQSRRTWKPLLTPMVTSRGLADDCRQAAGRGDLTVVLHQDAAEGFNRIEEMAAGVAEGGTVRVVVGPEGGISDGEAEALTGAGAVACTLGTNILRASTAGPAALALLARILGRFDRAEGRGPRPASGLGLPA</sequence>
<feature type="domain" description="Ribosomal RNA small subunit methyltransferase E methyltransferase" evidence="13">
    <location>
        <begin position="85"/>
        <end position="250"/>
    </location>
</feature>
<organism evidence="15 16">
    <name type="scientific">Bifidobacterium favimelis</name>
    <dbReference type="NCBI Taxonomy" id="3122979"/>
    <lineage>
        <taxon>Bacteria</taxon>
        <taxon>Bacillati</taxon>
        <taxon>Actinomycetota</taxon>
        <taxon>Actinomycetes</taxon>
        <taxon>Bifidobacteriales</taxon>
        <taxon>Bifidobacteriaceae</taxon>
        <taxon>Bifidobacterium</taxon>
    </lineage>
</organism>
<dbReference type="GO" id="GO:0032259">
    <property type="term" value="P:methylation"/>
    <property type="evidence" value="ECO:0007669"/>
    <property type="project" value="UniProtKB-KW"/>
</dbReference>
<dbReference type="InterPro" id="IPR015947">
    <property type="entry name" value="PUA-like_sf"/>
</dbReference>